<dbReference type="InterPro" id="IPR024585">
    <property type="entry name" value="mTOR_dom"/>
</dbReference>
<dbReference type="InterPro" id="IPR016024">
    <property type="entry name" value="ARM-type_fold"/>
</dbReference>
<dbReference type="InterPro" id="IPR036940">
    <property type="entry name" value="PI3/4_kinase_cat_sf"/>
</dbReference>
<keyword evidence="3 10" id="KW-0808">Transferase</keyword>
<dbReference type="PANTHER" id="PTHR11139:SF9">
    <property type="entry name" value="SERINE_THREONINE-PROTEIN KINASE MTOR"/>
    <property type="match status" value="1"/>
</dbReference>
<evidence type="ECO:0000256" key="9">
    <source>
        <dbReference type="ARBA" id="ARBA00048679"/>
    </source>
</evidence>
<feature type="coiled-coil region" evidence="11">
    <location>
        <begin position="1499"/>
        <end position="1526"/>
    </location>
</feature>
<keyword evidence="7 10" id="KW-0067">ATP-binding</keyword>
<dbReference type="EC" id="2.7.11.1" evidence="10"/>
<feature type="compositionally biased region" description="Polar residues" evidence="12">
    <location>
        <begin position="798"/>
        <end position="808"/>
    </location>
</feature>
<feature type="region of interest" description="Disordered" evidence="12">
    <location>
        <begin position="1"/>
        <end position="94"/>
    </location>
</feature>
<feature type="domain" description="FATC" evidence="15">
    <location>
        <begin position="2621"/>
        <end position="2653"/>
    </location>
</feature>
<proteinExistence type="inferred from homology"/>
<feature type="region of interest" description="Disordered" evidence="12">
    <location>
        <begin position="795"/>
        <end position="829"/>
    </location>
</feature>
<dbReference type="PROSITE" id="PS50290">
    <property type="entry name" value="PI3_4_KINASE_3"/>
    <property type="match status" value="1"/>
</dbReference>
<dbReference type="InterPro" id="IPR057564">
    <property type="entry name" value="HEAT_ATR"/>
</dbReference>
<evidence type="ECO:0000313" key="16">
    <source>
        <dbReference type="EMBL" id="CEF96840.1"/>
    </source>
</evidence>
<dbReference type="InterPro" id="IPR011009">
    <property type="entry name" value="Kinase-like_dom_sf"/>
</dbReference>
<dbReference type="SMART" id="SM01345">
    <property type="entry name" value="Rapamycin_bind"/>
    <property type="match status" value="1"/>
</dbReference>
<dbReference type="Proteomes" id="UP000009170">
    <property type="component" value="Unassembled WGS sequence"/>
</dbReference>
<evidence type="ECO:0000256" key="10">
    <source>
        <dbReference type="RuleBase" id="RU364109"/>
    </source>
</evidence>
<dbReference type="PROSITE" id="PS00916">
    <property type="entry name" value="PI3_4_KINASE_2"/>
    <property type="match status" value="1"/>
</dbReference>
<dbReference type="CDD" id="cd05169">
    <property type="entry name" value="PIKKc_TOR"/>
    <property type="match status" value="1"/>
</dbReference>
<dbReference type="OrthoDB" id="381190at2759"/>
<comment type="similarity">
    <text evidence="1 10">Belongs to the PI3/PI4-kinase family.</text>
</comment>
<dbReference type="SUPFAM" id="SSF56112">
    <property type="entry name" value="Protein kinase-like (PK-like)"/>
    <property type="match status" value="1"/>
</dbReference>
<dbReference type="SUPFAM" id="SSF47212">
    <property type="entry name" value="FKBP12-rapamycin-binding domain of FKBP-rapamycin-associated protein (FRAP)"/>
    <property type="match status" value="1"/>
</dbReference>
<dbReference type="GO" id="GO:0005634">
    <property type="term" value="C:nucleus"/>
    <property type="evidence" value="ECO:0007669"/>
    <property type="project" value="TreeGrafter"/>
</dbReference>
<dbReference type="PANTHER" id="PTHR11139">
    <property type="entry name" value="ATAXIA TELANGIECTASIA MUTATED ATM -RELATED"/>
    <property type="match status" value="1"/>
</dbReference>
<dbReference type="GO" id="GO:0005737">
    <property type="term" value="C:cytoplasm"/>
    <property type="evidence" value="ECO:0007669"/>
    <property type="project" value="TreeGrafter"/>
</dbReference>
<dbReference type="GO" id="GO:0031931">
    <property type="term" value="C:TORC1 complex"/>
    <property type="evidence" value="ECO:0007669"/>
    <property type="project" value="TreeGrafter"/>
</dbReference>
<keyword evidence="2 10" id="KW-0723">Serine/threonine-protein kinase</keyword>
<evidence type="ECO:0000256" key="4">
    <source>
        <dbReference type="ARBA" id="ARBA00022737"/>
    </source>
</evidence>
<dbReference type="Pfam" id="PF00454">
    <property type="entry name" value="PI3_PI4_kinase"/>
    <property type="match status" value="1"/>
</dbReference>
<evidence type="ECO:0000256" key="7">
    <source>
        <dbReference type="ARBA" id="ARBA00022840"/>
    </source>
</evidence>
<feature type="domain" description="PI3K/PI4K catalytic" evidence="13">
    <location>
        <begin position="2204"/>
        <end position="2523"/>
    </location>
</feature>
<feature type="compositionally biased region" description="Basic and acidic residues" evidence="12">
    <location>
        <begin position="31"/>
        <end position="45"/>
    </location>
</feature>
<evidence type="ECO:0000256" key="6">
    <source>
        <dbReference type="ARBA" id="ARBA00022777"/>
    </source>
</evidence>
<dbReference type="Pfam" id="PF02259">
    <property type="entry name" value="FAT"/>
    <property type="match status" value="1"/>
</dbReference>
<feature type="region of interest" description="Disordered" evidence="12">
    <location>
        <begin position="208"/>
        <end position="227"/>
    </location>
</feature>
<dbReference type="Gene3D" id="3.30.1010.10">
    <property type="entry name" value="Phosphatidylinositol 3-kinase Catalytic Subunit, Chain A, domain 4"/>
    <property type="match status" value="1"/>
</dbReference>
<name>A0A090LY80_OSTTA</name>
<reference evidence="16 17" key="2">
    <citation type="journal article" date="2014" name="BMC Genomics">
        <title>An improved genome of the model marine alga Ostreococcus tauri unfolds by assessing Illumina de novo assemblies.</title>
        <authorList>
            <person name="Blanc-Mathieu R."/>
            <person name="Verhelst B."/>
            <person name="Derelle E."/>
            <person name="Rombauts S."/>
            <person name="Bouget F.Y."/>
            <person name="Carre I."/>
            <person name="Chateau A."/>
            <person name="Eyre-Walker A."/>
            <person name="Grimsley N."/>
            <person name="Moreau H."/>
            <person name="Piegu B."/>
            <person name="Rivals E."/>
            <person name="Schackwitz W."/>
            <person name="Van de Peer Y."/>
            <person name="Piganeau G."/>
        </authorList>
    </citation>
    <scope>NUCLEOTIDE SEQUENCE [LARGE SCALE GENOMIC DNA]</scope>
    <source>
        <strain evidence="17">OTTH 0595 / CCAP 157/2 / RCC745</strain>
    </source>
</reference>
<keyword evidence="6 10" id="KW-0418">Kinase</keyword>
<dbReference type="InterPro" id="IPR036738">
    <property type="entry name" value="FRB_sf"/>
</dbReference>
<dbReference type="PROSITE" id="PS51190">
    <property type="entry name" value="FATC"/>
    <property type="match status" value="1"/>
</dbReference>
<keyword evidence="17" id="KW-1185">Reference proteome</keyword>
<dbReference type="KEGG" id="ota:OT_ostta01g05240"/>
<comment type="catalytic activity">
    <reaction evidence="9">
        <text>L-seryl-[protein] + ATP = O-phospho-L-seryl-[protein] + ADP + H(+)</text>
        <dbReference type="Rhea" id="RHEA:17989"/>
        <dbReference type="Rhea" id="RHEA-COMP:9863"/>
        <dbReference type="Rhea" id="RHEA-COMP:11604"/>
        <dbReference type="ChEBI" id="CHEBI:15378"/>
        <dbReference type="ChEBI" id="CHEBI:29999"/>
        <dbReference type="ChEBI" id="CHEBI:30616"/>
        <dbReference type="ChEBI" id="CHEBI:83421"/>
        <dbReference type="ChEBI" id="CHEBI:456216"/>
        <dbReference type="EC" id="2.7.11.1"/>
    </reaction>
</comment>
<dbReference type="InterPro" id="IPR026683">
    <property type="entry name" value="TOR_cat"/>
</dbReference>
<dbReference type="InterPro" id="IPR018936">
    <property type="entry name" value="PI3/4_kinase_CS"/>
</dbReference>
<dbReference type="InterPro" id="IPR003152">
    <property type="entry name" value="FATC_dom"/>
</dbReference>
<feature type="compositionally biased region" description="Basic and acidic residues" evidence="12">
    <location>
        <begin position="81"/>
        <end position="94"/>
    </location>
</feature>
<keyword evidence="4" id="KW-0677">Repeat</keyword>
<evidence type="ECO:0000256" key="5">
    <source>
        <dbReference type="ARBA" id="ARBA00022741"/>
    </source>
</evidence>
<protein>
    <recommendedName>
        <fullName evidence="10">Serine/threonine-protein kinase TOR</fullName>
        <ecNumber evidence="10">2.7.11.1</ecNumber>
    </recommendedName>
</protein>
<dbReference type="GO" id="GO:0004674">
    <property type="term" value="F:protein serine/threonine kinase activity"/>
    <property type="evidence" value="ECO:0007669"/>
    <property type="project" value="UniProtKB-KW"/>
</dbReference>
<dbReference type="InterPro" id="IPR014009">
    <property type="entry name" value="PIK_FAT"/>
</dbReference>
<feature type="compositionally biased region" description="Polar residues" evidence="12">
    <location>
        <begin position="2499"/>
        <end position="2513"/>
    </location>
</feature>
<comment type="catalytic activity">
    <reaction evidence="8 10">
        <text>L-threonyl-[protein] + ATP = O-phospho-L-threonyl-[protein] + ADP + H(+)</text>
        <dbReference type="Rhea" id="RHEA:46608"/>
        <dbReference type="Rhea" id="RHEA-COMP:11060"/>
        <dbReference type="Rhea" id="RHEA-COMP:11605"/>
        <dbReference type="ChEBI" id="CHEBI:15378"/>
        <dbReference type="ChEBI" id="CHEBI:30013"/>
        <dbReference type="ChEBI" id="CHEBI:30616"/>
        <dbReference type="ChEBI" id="CHEBI:61977"/>
        <dbReference type="ChEBI" id="CHEBI:456216"/>
        <dbReference type="EC" id="2.7.11.1"/>
    </reaction>
</comment>
<evidence type="ECO:0000259" key="14">
    <source>
        <dbReference type="PROSITE" id="PS51189"/>
    </source>
</evidence>
<dbReference type="FunFam" id="3.30.1010.10:FF:000006">
    <property type="entry name" value="Serine/threonine-protein kinase TOR"/>
    <property type="match status" value="1"/>
</dbReference>
<organism evidence="16 17">
    <name type="scientific">Ostreococcus tauri</name>
    <name type="common">Marine green alga</name>
    <dbReference type="NCBI Taxonomy" id="70448"/>
    <lineage>
        <taxon>Eukaryota</taxon>
        <taxon>Viridiplantae</taxon>
        <taxon>Chlorophyta</taxon>
        <taxon>Mamiellophyceae</taxon>
        <taxon>Mamiellales</taxon>
        <taxon>Bathycoccaceae</taxon>
        <taxon>Ostreococcus</taxon>
    </lineage>
</organism>
<dbReference type="Gene3D" id="1.10.1070.11">
    <property type="entry name" value="Phosphatidylinositol 3-/4-kinase, catalytic domain"/>
    <property type="match status" value="1"/>
</dbReference>
<dbReference type="GO" id="GO:0031932">
    <property type="term" value="C:TORC2 complex"/>
    <property type="evidence" value="ECO:0007669"/>
    <property type="project" value="TreeGrafter"/>
</dbReference>
<evidence type="ECO:0000256" key="12">
    <source>
        <dbReference type="SAM" id="MobiDB-lite"/>
    </source>
</evidence>
<evidence type="ECO:0000256" key="2">
    <source>
        <dbReference type="ARBA" id="ARBA00022527"/>
    </source>
</evidence>
<dbReference type="GO" id="GO:0106310">
    <property type="term" value="F:protein serine kinase activity"/>
    <property type="evidence" value="ECO:0007669"/>
    <property type="project" value="RHEA"/>
</dbReference>
<keyword evidence="11" id="KW-0175">Coiled coil</keyword>
<evidence type="ECO:0000256" key="3">
    <source>
        <dbReference type="ARBA" id="ARBA00022679"/>
    </source>
</evidence>
<dbReference type="Pfam" id="PF08771">
    <property type="entry name" value="FRB_dom"/>
    <property type="match status" value="1"/>
</dbReference>
<feature type="compositionally biased region" description="Low complexity" evidence="12">
    <location>
        <begin position="2523"/>
        <end position="2541"/>
    </location>
</feature>
<dbReference type="InterPro" id="IPR050517">
    <property type="entry name" value="DDR_Repair_Kinase"/>
</dbReference>
<dbReference type="RefSeq" id="XP_022838330.1">
    <property type="nucleotide sequence ID" value="XM_022985457.1"/>
</dbReference>
<dbReference type="EMBL" id="CAID01000001">
    <property type="protein sequence ID" value="CEF96840.1"/>
    <property type="molecule type" value="Genomic_DNA"/>
</dbReference>
<evidence type="ECO:0000256" key="1">
    <source>
        <dbReference type="ARBA" id="ARBA00011031"/>
    </source>
</evidence>
<evidence type="ECO:0000313" key="17">
    <source>
        <dbReference type="Proteomes" id="UP000009170"/>
    </source>
</evidence>
<keyword evidence="5 10" id="KW-0547">Nucleotide-binding</keyword>
<dbReference type="PROSITE" id="PS51189">
    <property type="entry name" value="FAT"/>
    <property type="match status" value="1"/>
</dbReference>
<dbReference type="InterPro" id="IPR009076">
    <property type="entry name" value="FRB_dom"/>
</dbReference>
<dbReference type="SMART" id="SM00146">
    <property type="entry name" value="PI3Kc"/>
    <property type="match status" value="1"/>
</dbReference>
<feature type="region of interest" description="Disordered" evidence="12">
    <location>
        <begin position="2495"/>
        <end position="2541"/>
    </location>
</feature>
<dbReference type="GeneID" id="9834644"/>
<dbReference type="InParanoid" id="A0A090LY80"/>
<dbReference type="InterPro" id="IPR011989">
    <property type="entry name" value="ARM-like"/>
</dbReference>
<feature type="compositionally biased region" description="Basic and acidic residues" evidence="12">
    <location>
        <begin position="208"/>
        <end position="224"/>
    </location>
</feature>
<comment type="caution">
    <text evidence="16">The sequence shown here is derived from an EMBL/GenBank/DDBJ whole genome shotgun (WGS) entry which is preliminary data.</text>
</comment>
<evidence type="ECO:0000256" key="11">
    <source>
        <dbReference type="SAM" id="Coils"/>
    </source>
</evidence>
<dbReference type="STRING" id="70448.A0A090LY80"/>
<accession>A0A090LY80</accession>
<dbReference type="Pfam" id="PF23593">
    <property type="entry name" value="HEAT_ATR"/>
    <property type="match status" value="1"/>
</dbReference>
<dbReference type="GO" id="GO:0005524">
    <property type="term" value="F:ATP binding"/>
    <property type="evidence" value="ECO:0007669"/>
    <property type="project" value="UniProtKB-KW"/>
</dbReference>
<evidence type="ECO:0000259" key="13">
    <source>
        <dbReference type="PROSITE" id="PS50290"/>
    </source>
</evidence>
<dbReference type="Gene3D" id="1.20.120.150">
    <property type="entry name" value="FKBP12-rapamycin binding domain"/>
    <property type="match status" value="1"/>
</dbReference>
<dbReference type="Pfam" id="PF02260">
    <property type="entry name" value="FATC"/>
    <property type="match status" value="1"/>
</dbReference>
<dbReference type="SUPFAM" id="SSF48371">
    <property type="entry name" value="ARM repeat"/>
    <property type="match status" value="1"/>
</dbReference>
<feature type="domain" description="FAT" evidence="14">
    <location>
        <begin position="1437"/>
        <end position="2028"/>
    </location>
</feature>
<evidence type="ECO:0000256" key="8">
    <source>
        <dbReference type="ARBA" id="ARBA00047899"/>
    </source>
</evidence>
<dbReference type="InterPro" id="IPR000403">
    <property type="entry name" value="PI3/4_kinase_cat_dom"/>
</dbReference>
<reference evidence="17" key="1">
    <citation type="journal article" date="2006" name="Proc. Natl. Acad. Sci. U.S.A.">
        <title>Genome analysis of the smallest free-living eukaryote Ostreococcus tauri unveils many unique features.</title>
        <authorList>
            <person name="Derelle E."/>
            <person name="Ferraz C."/>
            <person name="Rombauts S."/>
            <person name="Rouze P."/>
            <person name="Worden A.Z."/>
            <person name="Robbens S."/>
            <person name="Partensky F."/>
            <person name="Degroeve S."/>
            <person name="Echeynie S."/>
            <person name="Cooke R."/>
            <person name="Saeys Y."/>
            <person name="Wuyts J."/>
            <person name="Jabbari K."/>
            <person name="Bowler C."/>
            <person name="Panaud O."/>
            <person name="Piegu B."/>
            <person name="Ball S.G."/>
            <person name="Ral J.-P."/>
            <person name="Bouget F.-Y."/>
            <person name="Piganeau G."/>
            <person name="De Baets B."/>
            <person name="Picard A."/>
            <person name="Delseny M."/>
            <person name="Demaille J."/>
            <person name="Van de Peer Y."/>
            <person name="Moreau H."/>
        </authorList>
    </citation>
    <scope>NUCLEOTIDE SEQUENCE [LARGE SCALE GENOMIC DNA]</scope>
    <source>
        <strain evidence="17">OTTH 0595 / CCAP 157/2 / RCC745</strain>
    </source>
</reference>
<dbReference type="GO" id="GO:0044877">
    <property type="term" value="F:protein-containing complex binding"/>
    <property type="evidence" value="ECO:0007669"/>
    <property type="project" value="InterPro"/>
</dbReference>
<gene>
    <name evidence="16" type="ORF">OT_ostta01g05240</name>
</gene>
<sequence>MYARRRSSGNDAAPATTATNDRGTAALAIENSRESQRVSEGEKRQGGGFTAVGHVRDENGREQGNGRTREHGSTSRPGSDAGRRGVREGRRHRGALERADDTLWTLLDKMCAIESEGEDDKDGGVNAGEFALRDRAETEARSADAGDFLGFRNSVHARVGAMIGSADTAKKMGGLRAIDQLIDVEFGEEVEKVRKFAEYVLEVMPPGGEERAQTKGEGARHPVDARNPLWGLPSAPQLIELMTAVIGRLVAHGGALTTDIVDSHVQRAVDLLETKEDNKEALSMKHYAAVRTLSELARNAPTIFNVHVQIVVVAIWSALRDPSLQVREAAVSALRDCLMVIEQRETRYRVQWYYSLYESCRVGLRSESSVEAMHGSLLALGELLRYTGEFMLSRYREVAQTIFRLQDCKASIIRRTIVLLIPKLAVFSPRRFAESYLVESCALILTTIRASSDSGAGFEALSQLADAMSHVINLSTISPEKADVGGVLLRYLPEVSAVMYDLFTTRARDQQGTPEALKCAGSLMNSLNEAWKPHFMNLMTPMFMGDLSEALVSGLDFVAKSSPELMPEIQMKLADSIESAISQGPETVTPNRKTVQLALRTMRTFPFEAVALLRAIKKNVVPYLSDSSAETRLEAALTCCSTLRLRVGSSKSATRAVEYIMAALIPVAVGDTDASIRSSLLSDFCRPCASIDSYLGQAKSLRALFLTVNDESVTIRMLGIELLGHLATRNPAYVLPALRAHMLQLLAELEFSSESLHREESAKVLAVLIRSCPRFVAPYLSAILNVLTATLRADEGGSSATSTSTRESMTALKGRLQRTGSSGSGALTSSIPATLRKRRDVTGREKAAVLGTIGELANVSGSEIKPFVQPLLALLLIALKSPSTRDEAVVTLGKLIESSGYVADPFTTHPQLLPQLLRILANERGIARNEVLRTLGCLGALDPYAHKANEIRLHGEGVLSADGVRGVRQASLKLAAGTGEDDILDEFLNNADGDDEIDVLPTLHLTSLSDEYYPTIALNSLLRILRDPTRTSHRLMVIRSIVYIFQVLDTGCVQYLPNVLPVMLNVIRTSDPSRREDMFVELATLVSVVKAHIRRYLTDIFELMHLTWDVTGMSKNTILLCEELSFALNDEFRKNLPTIIPSVVAALGEAERLRKYDLVPHILHALECFGVSLNDHLYLLMPPIMRLLKHSVISVPVEIKKCTLESLRRLLPIMNLSDQAALIVHSLTRVLDDERMELRMEALCVLTSLEVSLGRDYALFLPVVKRAVSKCGVNDPAFDEMVKRVESGNVLLYPDEELETSSVVATARKKPDIQRRLSVNQLAIRRAWESSQRSTKEDWLEWMRQLALDLLKSSPLPSLRACSELAQVQPNLARDLFCASFVSCWAELNESHREVLVRSLEAALGSPTIPPEIVSILLNLCEFMEHDEKPIPVDVRTLGMIAERSRAYAKALHYKELEFVTNPGACVAAIIAINNQLQLPEAARGVLVYAQENLSVVIKESWYEKLEQWDDALEAYKRKMDEVMHVTTPNAMEERREAMAGQLRCLNALAEWEEIHRISEIATKSNVDWDDYSIDVTTIATKAAWYLGDWEQMEVLTDKLERDQRSQGRLPTADRAELVSKHKTSVVNVTDCDFYKSIIAFRKGNQEEARTHLSAARDKLGTELPALVRESYDRSYRALIRAQQLTELDEVIEYAQLTAVASPAALQRQEVIRKMWRDRIYLVKRDVEVWQELLQVRSLVLPMSEETDIWLKFAALNRKQGRDRQSRRTLLRLLGYDPMLCAEETAGFGAGSGRPKVMFAFIKHLWHTGQKRQAFMRLQSLAHELRVTWENQRSSGQPPEVEHNKTVSRAFLKLGKWRWALTDCMNDETLTDVLMAFRTATAADQQWSKAWHHWALFNATAMEHFHRQGGASTQDAMQHVAPAISGFFRSIALGGGKTNAKQGGSLQDILRLLTLWFNHGGTAEVETALIEGFGHVSIDTWLAVIPQIVARIHTHVIPVRNLIYQLLIRVGRQHPQAVLYPLLVACKSQSTSRRAAANAILDNVRQHSALLVEQAQIVSLELIRVAIVWHEAWHEALEEASRLYFGEQNVDGMMAVLTPLHHILERQGAETLQEMGFVQNYGRELQEAHDLCQKYQMSKREEELNQAWDLYYHVFKRITKQLPTMTTLELQYVSPRLLNSRGLELCVPGNYISRATEQAKIRAFAPTMHVITSKQRPRRLQIHGSDGKDYGYLLKGHEDLRQDERVMQLFGLVNTLLNSNMTTQQKDLGIARYAVVPLSPNSGLIGWVPNCDTLHALIREYREAHKIPLNLEHRMMLAMAPDYDHLPLVNKVEIFMHAVENTSGGDLAHVLWLKSRSSEQWLERRTTYTRSLAVMSMVGYLLGLGDRHPSNLMIDRYSGKVLHIDFGDCFEASMYREKFPEKVPFRLTRMLVRAMEVSGIEGNFRSTCESVVTVLRDNKDSVMAMLEAFVHDPLINWRLLTHKIVPDNDENEVQEVALRSSSASDSGNSTPQPKSRGAGSKRPPSVGVVDTPSGPVPSSSSVIGVEAAHAMAAMSSSVRDHPSQAGSVLFRRTELIHALETYGMDDGANEALNERAVSVMQRMSAKLTGRDGEHHHVDTMLPDTVEKQVRRLVAEATSAENLSVSYVGWCPWW</sequence>
<dbReference type="Gene3D" id="1.25.10.10">
    <property type="entry name" value="Leucine-rich Repeat Variant"/>
    <property type="match status" value="3"/>
</dbReference>
<dbReference type="GO" id="GO:0016242">
    <property type="term" value="P:negative regulation of macroautophagy"/>
    <property type="evidence" value="ECO:0007669"/>
    <property type="project" value="TreeGrafter"/>
</dbReference>
<evidence type="ECO:0000259" key="15">
    <source>
        <dbReference type="PROSITE" id="PS51190"/>
    </source>
</evidence>
<dbReference type="SMART" id="SM01346">
    <property type="entry name" value="DUF3385"/>
    <property type="match status" value="1"/>
</dbReference>
<dbReference type="PROSITE" id="PS00915">
    <property type="entry name" value="PI3_4_KINASE_1"/>
    <property type="match status" value="1"/>
</dbReference>
<dbReference type="FunFam" id="1.20.120.150:FF:000001">
    <property type="entry name" value="Serine/threonine-protein kinase TOR"/>
    <property type="match status" value="1"/>
</dbReference>
<dbReference type="Pfam" id="PF11865">
    <property type="entry name" value="mTOR_dom"/>
    <property type="match status" value="1"/>
</dbReference>
<dbReference type="InterPro" id="IPR003151">
    <property type="entry name" value="PIK-rel_kinase_FAT"/>
</dbReference>
<dbReference type="GO" id="GO:0031929">
    <property type="term" value="P:TOR signaling"/>
    <property type="evidence" value="ECO:0007669"/>
    <property type="project" value="TreeGrafter"/>
</dbReference>
<dbReference type="SMART" id="SM01343">
    <property type="entry name" value="FATC"/>
    <property type="match status" value="1"/>
</dbReference>
<dbReference type="FunCoup" id="A0A090LY80">
    <property type="interactions" value="1667"/>
</dbReference>
<dbReference type="FunFam" id="1.10.1070.11:FF:000029">
    <property type="entry name" value="Serine/threonine-protein kinase TOR"/>
    <property type="match status" value="1"/>
</dbReference>